<dbReference type="Proteomes" id="UP001152797">
    <property type="component" value="Unassembled WGS sequence"/>
</dbReference>
<name>A0A9P1C3D4_9DINO</name>
<proteinExistence type="predicted"/>
<dbReference type="EMBL" id="CAMXCT020000879">
    <property type="protein sequence ID" value="CAL1137704.1"/>
    <property type="molecule type" value="Genomic_DNA"/>
</dbReference>
<reference evidence="1" key="1">
    <citation type="submission" date="2022-10" db="EMBL/GenBank/DDBJ databases">
        <authorList>
            <person name="Chen Y."/>
            <person name="Dougan E. K."/>
            <person name="Chan C."/>
            <person name="Rhodes N."/>
            <person name="Thang M."/>
        </authorList>
    </citation>
    <scope>NUCLEOTIDE SEQUENCE</scope>
</reference>
<evidence type="ECO:0000313" key="2">
    <source>
        <dbReference type="EMBL" id="CAL1137704.1"/>
    </source>
</evidence>
<keyword evidence="3" id="KW-1185">Reference proteome</keyword>
<reference evidence="2" key="2">
    <citation type="submission" date="2024-04" db="EMBL/GenBank/DDBJ databases">
        <authorList>
            <person name="Chen Y."/>
            <person name="Shah S."/>
            <person name="Dougan E. K."/>
            <person name="Thang M."/>
            <person name="Chan C."/>
        </authorList>
    </citation>
    <scope>NUCLEOTIDE SEQUENCE [LARGE SCALE GENOMIC DNA]</scope>
</reference>
<gene>
    <name evidence="1" type="ORF">C1SCF055_LOCUS11871</name>
</gene>
<evidence type="ECO:0000313" key="1">
    <source>
        <dbReference type="EMBL" id="CAI3984329.1"/>
    </source>
</evidence>
<organism evidence="1">
    <name type="scientific">Cladocopium goreaui</name>
    <dbReference type="NCBI Taxonomy" id="2562237"/>
    <lineage>
        <taxon>Eukaryota</taxon>
        <taxon>Sar</taxon>
        <taxon>Alveolata</taxon>
        <taxon>Dinophyceae</taxon>
        <taxon>Suessiales</taxon>
        <taxon>Symbiodiniaceae</taxon>
        <taxon>Cladocopium</taxon>
    </lineage>
</organism>
<dbReference type="EMBL" id="CAMXCT030000879">
    <property type="protein sequence ID" value="CAL4771641.1"/>
    <property type="molecule type" value="Genomic_DNA"/>
</dbReference>
<dbReference type="OrthoDB" id="419824at2759"/>
<protein>
    <submittedName>
        <fullName evidence="1">Uncharacterized protein</fullName>
    </submittedName>
</protein>
<dbReference type="AlphaFoldDB" id="A0A9P1C3D4"/>
<comment type="caution">
    <text evidence="1">The sequence shown here is derived from an EMBL/GenBank/DDBJ whole genome shotgun (WGS) entry which is preliminary data.</text>
</comment>
<sequence length="164" mass="17994">MQARLARLSPRPAPGPTLAVPGAFVAGNLVKSLAETGGLEMGLLAHPKRLKAKGKKMGIMLKNRYHHLGMKRYCDPKYKNKVTASKEVLQLYATEKGRNLTMADKSFAWAKARGLVRDNTVHGEEEAKLVLEDSFANNNEKGEMTGLRADGLVEDPAFSIFTAR</sequence>
<accession>A0A9P1C3D4</accession>
<dbReference type="EMBL" id="CAMXCT010000879">
    <property type="protein sequence ID" value="CAI3984329.1"/>
    <property type="molecule type" value="Genomic_DNA"/>
</dbReference>
<evidence type="ECO:0000313" key="3">
    <source>
        <dbReference type="Proteomes" id="UP001152797"/>
    </source>
</evidence>